<dbReference type="EMBL" id="JAZGQK010000042">
    <property type="protein sequence ID" value="MEE6263727.1"/>
    <property type="molecule type" value="Genomic_DNA"/>
</dbReference>
<keyword evidence="3" id="KW-1185">Reference proteome</keyword>
<name>A0ABU7S4J5_9ACTN</name>
<dbReference type="RefSeq" id="WP_331218542.1">
    <property type="nucleotide sequence ID" value="NZ_JAZGQK010000042.1"/>
</dbReference>
<evidence type="ECO:0000256" key="1">
    <source>
        <dbReference type="SAM" id="MobiDB-lite"/>
    </source>
</evidence>
<comment type="caution">
    <text evidence="2">The sequence shown here is derived from an EMBL/GenBank/DDBJ whole genome shotgun (WGS) entry which is preliminary data.</text>
</comment>
<reference evidence="2 3" key="1">
    <citation type="submission" date="2024-01" db="EMBL/GenBank/DDBJ databases">
        <title>Genome insights into Plantactinospora sonchi sp. nov.</title>
        <authorList>
            <person name="Wang L."/>
        </authorList>
    </citation>
    <scope>NUCLEOTIDE SEQUENCE [LARGE SCALE GENOMIC DNA]</scope>
    <source>
        <strain evidence="2 3">NEAU-QY2</strain>
    </source>
</reference>
<feature type="compositionally biased region" description="Basic and acidic residues" evidence="1">
    <location>
        <begin position="51"/>
        <end position="68"/>
    </location>
</feature>
<proteinExistence type="predicted"/>
<organism evidence="2 3">
    <name type="scientific">Plantactinospora sonchi</name>
    <dbReference type="NCBI Taxonomy" id="1544735"/>
    <lineage>
        <taxon>Bacteria</taxon>
        <taxon>Bacillati</taxon>
        <taxon>Actinomycetota</taxon>
        <taxon>Actinomycetes</taxon>
        <taxon>Micromonosporales</taxon>
        <taxon>Micromonosporaceae</taxon>
        <taxon>Plantactinospora</taxon>
    </lineage>
</organism>
<feature type="region of interest" description="Disordered" evidence="1">
    <location>
        <begin position="18"/>
        <end position="68"/>
    </location>
</feature>
<evidence type="ECO:0000313" key="2">
    <source>
        <dbReference type="EMBL" id="MEE6263727.1"/>
    </source>
</evidence>
<evidence type="ECO:0000313" key="3">
    <source>
        <dbReference type="Proteomes" id="UP001332243"/>
    </source>
</evidence>
<gene>
    <name evidence="2" type="ORF">V1633_35180</name>
</gene>
<dbReference type="Proteomes" id="UP001332243">
    <property type="component" value="Unassembled WGS sequence"/>
</dbReference>
<accession>A0ABU7S4J5</accession>
<sequence length="68" mass="7805">MTGKPFRHVTEIRATVDPARARRREPRHHHLTPATAARLVAARPDVEVDVADPRQDRHDDDRYGTVDE</sequence>
<feature type="compositionally biased region" description="Basic residues" evidence="1">
    <location>
        <begin position="21"/>
        <end position="31"/>
    </location>
</feature>
<protein>
    <submittedName>
        <fullName evidence="2">Uncharacterized protein</fullName>
    </submittedName>
</protein>